<dbReference type="SUPFAM" id="SSF56601">
    <property type="entry name" value="beta-lactamase/transpeptidase-like"/>
    <property type="match status" value="1"/>
</dbReference>
<dbReference type="HOGENOM" id="CLU_019706_2_0_1"/>
<dbReference type="PANTHER" id="PTHR22935:SF95">
    <property type="entry name" value="BETA-LACTAMASE-LIKE 1-RELATED"/>
    <property type="match status" value="1"/>
</dbReference>
<dbReference type="Pfam" id="PF26335">
    <property type="entry name" value="ARB_00930_C"/>
    <property type="match status" value="1"/>
</dbReference>
<dbReference type="STRING" id="341663.Q0CNA1"/>
<dbReference type="EMBL" id="CH476599">
    <property type="protein sequence ID" value="EAU35280.1"/>
    <property type="molecule type" value="Genomic_DNA"/>
</dbReference>
<dbReference type="InterPro" id="IPR012338">
    <property type="entry name" value="Beta-lactam/transpept-like"/>
</dbReference>
<gene>
    <name evidence="4" type="ORF">ATEG_04833</name>
</gene>
<feature type="domain" description="Beta-lactamase-related" evidence="2">
    <location>
        <begin position="110"/>
        <end position="406"/>
    </location>
</feature>
<evidence type="ECO:0000313" key="4">
    <source>
        <dbReference type="EMBL" id="EAU35280.1"/>
    </source>
</evidence>
<evidence type="ECO:0000256" key="1">
    <source>
        <dbReference type="ARBA" id="ARBA00038473"/>
    </source>
</evidence>
<dbReference type="Gene3D" id="3.40.710.10">
    <property type="entry name" value="DD-peptidase/beta-lactamase superfamily"/>
    <property type="match status" value="1"/>
</dbReference>
<evidence type="ECO:0000313" key="5">
    <source>
        <dbReference type="Proteomes" id="UP000007963"/>
    </source>
</evidence>
<comment type="similarity">
    <text evidence="1">Belongs to the beta-lactamase family.</text>
</comment>
<evidence type="ECO:0000259" key="2">
    <source>
        <dbReference type="Pfam" id="PF00144"/>
    </source>
</evidence>
<sequence length="625" mass="67002">MLSLLFVMSSAAAQFVSNPETPIPIPSYTGCPPDGPLLPRPTALSQSRFLQAAASNLTASLNAAVNGTIKAGWAVDNVTFSVAAVSPNAAHSVTGNENGYSDILWEYHHHATAATQGTSRITSDTQYLIGSVSKLITDLLLLKSGVDVHRPVTDFLPELNSSNSSIAWREITLQMLGEHLAGIPPNGVYEIYPLQPLYEAFGFPSLSPGDYPPCGVIDTMHILTTKEPITSPNTRPVYSNLAFSIIALCLEQATNTTYADLLRMHLTTPLNMPNTGVSPGDTSRAAIPPGVSSWGSDYGLNAPGGGLYSSINDLATILVSTLNGTILPDGKTDRWLKPTAMTTSPFTLVGMPWEIQRTTHLIPADYAPHTVDLYTKSGGAMGYTSQVTLVDQYGVGIIVLTAGPAGAADILYHSVAGTFIAALEKEARAQAKKYTGTWATGSSANGSQTQTQLHITMDHGPGLKLATFTRGNASILEGIQSVWEAAYESMGFGILSRDLRVYPAGVERDVHPSERGEILQTLRGRAQLDERVDGEEEELVRQDWRVNMDIVPVDGRAMSDLPGQNGWSAFCASWQVVDWMQYGGYAVDRIVFVLGKKTGRVLGVEVPVLRGEMLTLAPNASIPRS</sequence>
<dbReference type="VEuPathDB" id="FungiDB:ATEG_04833"/>
<evidence type="ECO:0000259" key="3">
    <source>
        <dbReference type="Pfam" id="PF26335"/>
    </source>
</evidence>
<dbReference type="RefSeq" id="XP_001214011.1">
    <property type="nucleotide sequence ID" value="XM_001214011.1"/>
</dbReference>
<dbReference type="AlphaFoldDB" id="Q0CNA1"/>
<reference evidence="5" key="1">
    <citation type="submission" date="2005-09" db="EMBL/GenBank/DDBJ databases">
        <title>Annotation of the Aspergillus terreus NIH2624 genome.</title>
        <authorList>
            <person name="Birren B.W."/>
            <person name="Lander E.S."/>
            <person name="Galagan J.E."/>
            <person name="Nusbaum C."/>
            <person name="Devon K."/>
            <person name="Henn M."/>
            <person name="Ma L.-J."/>
            <person name="Jaffe D.B."/>
            <person name="Butler J."/>
            <person name="Alvarez P."/>
            <person name="Gnerre S."/>
            <person name="Grabherr M."/>
            <person name="Kleber M."/>
            <person name="Mauceli E.W."/>
            <person name="Brockman W."/>
            <person name="Rounsley S."/>
            <person name="Young S.K."/>
            <person name="LaButti K."/>
            <person name="Pushparaj V."/>
            <person name="DeCaprio D."/>
            <person name="Crawford M."/>
            <person name="Koehrsen M."/>
            <person name="Engels R."/>
            <person name="Montgomery P."/>
            <person name="Pearson M."/>
            <person name="Howarth C."/>
            <person name="Larson L."/>
            <person name="Luoma S."/>
            <person name="White J."/>
            <person name="Alvarado L."/>
            <person name="Kodira C.D."/>
            <person name="Zeng Q."/>
            <person name="Oleary S."/>
            <person name="Yandava C."/>
            <person name="Denning D.W."/>
            <person name="Nierman W.C."/>
            <person name="Milne T."/>
            <person name="Madden K."/>
        </authorList>
    </citation>
    <scope>NUCLEOTIDE SEQUENCE [LARGE SCALE GENOMIC DNA]</scope>
    <source>
        <strain evidence="5">NIH 2624 / FGSC A1156</strain>
    </source>
</reference>
<name>Q0CNA1_ASPTN</name>
<dbReference type="OrthoDB" id="6220758at2759"/>
<organism evidence="4 5">
    <name type="scientific">Aspergillus terreus (strain NIH 2624 / FGSC A1156)</name>
    <dbReference type="NCBI Taxonomy" id="341663"/>
    <lineage>
        <taxon>Eukaryota</taxon>
        <taxon>Fungi</taxon>
        <taxon>Dikarya</taxon>
        <taxon>Ascomycota</taxon>
        <taxon>Pezizomycotina</taxon>
        <taxon>Eurotiomycetes</taxon>
        <taxon>Eurotiomycetidae</taxon>
        <taxon>Eurotiales</taxon>
        <taxon>Aspergillaceae</taxon>
        <taxon>Aspergillus</taxon>
        <taxon>Aspergillus subgen. Circumdati</taxon>
    </lineage>
</organism>
<dbReference type="Pfam" id="PF00144">
    <property type="entry name" value="Beta-lactamase"/>
    <property type="match status" value="1"/>
</dbReference>
<dbReference type="OMA" id="VGLPWEI"/>
<proteinExistence type="inferred from homology"/>
<dbReference type="Proteomes" id="UP000007963">
    <property type="component" value="Unassembled WGS sequence"/>
</dbReference>
<feature type="domain" description="Beta-lactamase-like ARB-00930-like C-terminal" evidence="3">
    <location>
        <begin position="427"/>
        <end position="613"/>
    </location>
</feature>
<dbReference type="GeneID" id="4320391"/>
<dbReference type="InterPro" id="IPR051478">
    <property type="entry name" value="Beta-lactamase-like_AB/R"/>
</dbReference>
<protein>
    <submittedName>
        <fullName evidence="4">Uncharacterized protein</fullName>
    </submittedName>
</protein>
<accession>Q0CNA1</accession>
<dbReference type="eggNOG" id="ENOG502RX9C">
    <property type="taxonomic scope" value="Eukaryota"/>
</dbReference>
<dbReference type="InterPro" id="IPR058664">
    <property type="entry name" value="ARB_00930-like_C"/>
</dbReference>
<dbReference type="InterPro" id="IPR001466">
    <property type="entry name" value="Beta-lactam-related"/>
</dbReference>
<dbReference type="PANTHER" id="PTHR22935">
    <property type="entry name" value="PENICILLIN-BINDING PROTEIN"/>
    <property type="match status" value="1"/>
</dbReference>